<dbReference type="OrthoDB" id="6344460at2759"/>
<feature type="coiled-coil region" evidence="1">
    <location>
        <begin position="320"/>
        <end position="558"/>
    </location>
</feature>
<feature type="region of interest" description="Disordered" evidence="2">
    <location>
        <begin position="1113"/>
        <end position="1152"/>
    </location>
</feature>
<dbReference type="STRING" id="46731.A0A3M6TNP9"/>
<feature type="coiled-coil region" evidence="1">
    <location>
        <begin position="768"/>
        <end position="809"/>
    </location>
</feature>
<dbReference type="AlphaFoldDB" id="A0A3M6TNP9"/>
<feature type="region of interest" description="Disordered" evidence="2">
    <location>
        <begin position="817"/>
        <end position="898"/>
    </location>
</feature>
<sequence length="1152" mass="131684">MPTYYSQTHEQSLTYILNLVCVCVSFLSNKESGVTTNKEEDRLQRATLQAEAAERRATDQREQEQAENQEKEKLAKEAAKAIEDMRKATEKELNEAKQKLQKEKEDALRKLQEQYRKEQDSEEERLAKEHDAVMKTLGEKAREDALEEEAMLQEGKQDAMRKLKQQIQREQEQEEAELRKEKKEALKALREELEEQEEQENDKMAEEREKALRKMRETFAVEMEEEKQKLKDKESEVVEQLREKLEKEKEMALEELQQNNEYELQQLKTELAEKHEKALQELKSELEVAQNSELTAARRSAAESKANFTMSMDSLDVEAQQEFQKRRKDLEAKNEKQLEALQKEYEKKIYSIKQEWKEQETKERFDLSEKWEKEKRNLTEEHEKNVNKLRQEMETKKNQLQSELNQMEASMATEQDNLHKLREALEQEEEELAAQRRTLEENQEEIEEERKRLVQQREALARAGEQAAASTGEDETLARLQLDEIKAAISSSERDLNKLNRLKKNLEIELDKLSKTKQELQHDISNLTKNLKELKESCRKQSEELQDLLIQRDKLQEETITNGEHEDTLVNDNGLDKPVASTSKVRDVKKRPKKQGADLGSEDEALHVEDLEPPGVSATQGNRLVPPSDMKVRSDSEDLSPGEFSPRAPVHSTAKKGSAGVRAPKEPGGLGRAFDLADISSDESSSEDVQGTFLYLKKKAELRNSELKSRIAQEGDAITRAKEFLRRQRRSVQRRQVALEDARKEWTNDVSRNISRGKPLSSRNANFLEDVRTRLDEEEAELGVVMDNMTAGQELLRQKEDRLRVLENALLGGMSTASDSEDTFLGYSKNVRPTRDRHRPRKTPRKTLDDDDSSGISSSDYGDVISGNVRRSDVKMGSRQPKMALPRNLRKPSTGEDSSEAVHYSLQQINTDLARILTLLQSRTPSFTYPNVTPAPFRAKHVTQPFPDALREPLAAPVYPEGSRVSQAQAPYQSGTATEPYRSRGAGVPVVPTGGPAVPSRQGQTSTFNPLNSAPPQFQAPYRNQESTESQLERKWRSYFGDQSRDSPASLSLGPTISLSGSREPATVKDWTSEKELSTAERLQSHAEWLRNFRREAGLHVNNARGLEDRAVSFPSSQGSARDFPPGMSSGHSSSFRPPRLTLNENNEIRWV</sequence>
<gene>
    <name evidence="3" type="ORF">pdam_00001771</name>
</gene>
<evidence type="ECO:0000313" key="4">
    <source>
        <dbReference type="Proteomes" id="UP000275408"/>
    </source>
</evidence>
<evidence type="ECO:0000256" key="1">
    <source>
        <dbReference type="SAM" id="Coils"/>
    </source>
</evidence>
<organism evidence="3 4">
    <name type="scientific">Pocillopora damicornis</name>
    <name type="common">Cauliflower coral</name>
    <name type="synonym">Millepora damicornis</name>
    <dbReference type="NCBI Taxonomy" id="46731"/>
    <lineage>
        <taxon>Eukaryota</taxon>
        <taxon>Metazoa</taxon>
        <taxon>Cnidaria</taxon>
        <taxon>Anthozoa</taxon>
        <taxon>Hexacorallia</taxon>
        <taxon>Scleractinia</taxon>
        <taxon>Astrocoeniina</taxon>
        <taxon>Pocilloporidae</taxon>
        <taxon>Pocillopora</taxon>
    </lineage>
</organism>
<feature type="region of interest" description="Disordered" evidence="2">
    <location>
        <begin position="560"/>
        <end position="669"/>
    </location>
</feature>
<feature type="region of interest" description="Disordered" evidence="2">
    <location>
        <begin position="189"/>
        <end position="208"/>
    </location>
</feature>
<comment type="caution">
    <text evidence="3">The sequence shown here is derived from an EMBL/GenBank/DDBJ whole genome shotgun (WGS) entry which is preliminary data.</text>
</comment>
<feature type="region of interest" description="Disordered" evidence="2">
    <location>
        <begin position="145"/>
        <end position="183"/>
    </location>
</feature>
<feature type="compositionally biased region" description="Polar residues" evidence="2">
    <location>
        <begin position="1046"/>
        <end position="1061"/>
    </location>
</feature>
<feature type="compositionally biased region" description="Basic and acidic residues" evidence="2">
    <location>
        <begin position="155"/>
        <end position="183"/>
    </location>
</feature>
<feature type="compositionally biased region" description="Basic residues" evidence="2">
    <location>
        <begin position="835"/>
        <end position="845"/>
    </location>
</feature>
<accession>A0A3M6TNP9</accession>
<protein>
    <submittedName>
        <fullName evidence="3">Uncharacterized protein</fullName>
    </submittedName>
</protein>
<feature type="compositionally biased region" description="Basic and acidic residues" evidence="2">
    <location>
        <begin position="52"/>
        <end position="131"/>
    </location>
</feature>
<feature type="compositionally biased region" description="Low complexity" evidence="2">
    <location>
        <begin position="854"/>
        <end position="867"/>
    </location>
</feature>
<dbReference type="Proteomes" id="UP000275408">
    <property type="component" value="Unassembled WGS sequence"/>
</dbReference>
<dbReference type="EMBL" id="RCHS01003247">
    <property type="protein sequence ID" value="RMX42931.1"/>
    <property type="molecule type" value="Genomic_DNA"/>
</dbReference>
<feature type="region of interest" description="Disordered" evidence="2">
    <location>
        <begin position="1041"/>
        <end position="1072"/>
    </location>
</feature>
<keyword evidence="4" id="KW-1185">Reference proteome</keyword>
<keyword evidence="1" id="KW-0175">Coiled coil</keyword>
<feature type="region of interest" description="Disordered" evidence="2">
    <location>
        <begin position="48"/>
        <end position="131"/>
    </location>
</feature>
<evidence type="ECO:0000256" key="2">
    <source>
        <dbReference type="SAM" id="MobiDB-lite"/>
    </source>
</evidence>
<evidence type="ECO:0000313" key="3">
    <source>
        <dbReference type="EMBL" id="RMX42931.1"/>
    </source>
</evidence>
<proteinExistence type="predicted"/>
<reference evidence="3 4" key="1">
    <citation type="journal article" date="2018" name="Sci. Rep.">
        <title>Comparative analysis of the Pocillopora damicornis genome highlights role of immune system in coral evolution.</title>
        <authorList>
            <person name="Cunning R."/>
            <person name="Bay R.A."/>
            <person name="Gillette P."/>
            <person name="Baker A.C."/>
            <person name="Traylor-Knowles N."/>
        </authorList>
    </citation>
    <scope>NUCLEOTIDE SEQUENCE [LARGE SCALE GENOMIC DNA]</scope>
    <source>
        <strain evidence="3">RSMAS</strain>
        <tissue evidence="3">Whole animal</tissue>
    </source>
</reference>
<feature type="compositionally biased region" description="Polar residues" evidence="2">
    <location>
        <begin position="965"/>
        <end position="977"/>
    </location>
</feature>
<name>A0A3M6TNP9_POCDA</name>
<feature type="region of interest" description="Disordered" evidence="2">
    <location>
        <begin position="965"/>
        <end position="984"/>
    </location>
</feature>